<dbReference type="EMBL" id="GGEC01059143">
    <property type="protein sequence ID" value="MBX39627.1"/>
    <property type="molecule type" value="Transcribed_RNA"/>
</dbReference>
<name>A0A2P2NAY9_RHIMU</name>
<dbReference type="AlphaFoldDB" id="A0A2P2NAY9"/>
<organism evidence="1">
    <name type="scientific">Rhizophora mucronata</name>
    <name type="common">Asiatic mangrove</name>
    <dbReference type="NCBI Taxonomy" id="61149"/>
    <lineage>
        <taxon>Eukaryota</taxon>
        <taxon>Viridiplantae</taxon>
        <taxon>Streptophyta</taxon>
        <taxon>Embryophyta</taxon>
        <taxon>Tracheophyta</taxon>
        <taxon>Spermatophyta</taxon>
        <taxon>Magnoliopsida</taxon>
        <taxon>eudicotyledons</taxon>
        <taxon>Gunneridae</taxon>
        <taxon>Pentapetalae</taxon>
        <taxon>rosids</taxon>
        <taxon>fabids</taxon>
        <taxon>Malpighiales</taxon>
        <taxon>Rhizophoraceae</taxon>
        <taxon>Rhizophora</taxon>
    </lineage>
</organism>
<evidence type="ECO:0000313" key="1">
    <source>
        <dbReference type="EMBL" id="MBX39627.1"/>
    </source>
</evidence>
<proteinExistence type="predicted"/>
<protein>
    <submittedName>
        <fullName evidence="1">Uncharacterized protein</fullName>
    </submittedName>
</protein>
<reference evidence="1" key="1">
    <citation type="submission" date="2018-02" db="EMBL/GenBank/DDBJ databases">
        <title>Rhizophora mucronata_Transcriptome.</title>
        <authorList>
            <person name="Meera S.P."/>
            <person name="Sreeshan A."/>
            <person name="Augustine A."/>
        </authorList>
    </citation>
    <scope>NUCLEOTIDE SEQUENCE</scope>
    <source>
        <tissue evidence="1">Leaf</tissue>
    </source>
</reference>
<accession>A0A2P2NAY9</accession>
<sequence length="21" mass="2531">MNPAFRNPYEVHEGLRFENIP</sequence>